<evidence type="ECO:0000313" key="3">
    <source>
        <dbReference type="Proteomes" id="UP001330812"/>
    </source>
</evidence>
<gene>
    <name evidence="2" type="ORF">VSH64_10670</name>
</gene>
<dbReference type="Gene3D" id="3.40.50.10540">
    <property type="entry name" value="Crotonobetainyl-coa:carnitine coa-transferase, domain 1"/>
    <property type="match status" value="1"/>
</dbReference>
<dbReference type="SUPFAM" id="SSF89796">
    <property type="entry name" value="CoA-transferase family III (CaiB/BaiF)"/>
    <property type="match status" value="1"/>
</dbReference>
<dbReference type="Gene3D" id="3.30.1540.10">
    <property type="entry name" value="formyl-coa transferase, domain 3"/>
    <property type="match status" value="1"/>
</dbReference>
<dbReference type="InterPro" id="IPR050509">
    <property type="entry name" value="CoA-transferase_III"/>
</dbReference>
<dbReference type="RefSeq" id="WP_326835375.1">
    <property type="nucleotide sequence ID" value="NZ_CP142149.1"/>
</dbReference>
<keyword evidence="3" id="KW-1185">Reference proteome</keyword>
<dbReference type="GO" id="GO:0016740">
    <property type="term" value="F:transferase activity"/>
    <property type="evidence" value="ECO:0007669"/>
    <property type="project" value="UniProtKB-KW"/>
</dbReference>
<dbReference type="InterPro" id="IPR023606">
    <property type="entry name" value="CoA-Trfase_III_dom_1_sf"/>
</dbReference>
<accession>A0ABZ1IFX0</accession>
<dbReference type="PANTHER" id="PTHR48228:SF2">
    <property type="entry name" value="E-CINNAMOYL-COA:R-PHENYLLACTATE COA TRANSFERASE LARGE SUBUNIT"/>
    <property type="match status" value="1"/>
</dbReference>
<proteinExistence type="predicted"/>
<name>A0ABZ1IFX0_9PSEU</name>
<dbReference type="EMBL" id="CP142149">
    <property type="protein sequence ID" value="WSE32568.1"/>
    <property type="molecule type" value="Genomic_DNA"/>
</dbReference>
<dbReference type="EC" id="2.8.3.-" evidence="2"/>
<dbReference type="InterPro" id="IPR044855">
    <property type="entry name" value="CoA-Trfase_III_dom3_sf"/>
</dbReference>
<sequence>MSAGTEQPLGQPTAQETGQPSGPLNGIRVVEVAAWAFVPSSAAVLSDWGADVIKIEPTGFGDPIRGLQAAGGAPKGAPQTNFMVEVANRGKRSVALDLATPGGREALLTLVATADVFMTSFLPATRKKLGIDVDDIRAVNPTIVYARGSGWGVRGDEATAGGFDSAAYTGRGGVANAVTLPGRHPAPQRPAFGDIMSGLTLAGGIAAALVGRARTGRGEVVDVSLLGTAVWHLAPDIAAGALYEGFERPSYAVGEYPNPVSGAYRTADERYLTLALIDSQRHWPDFCRRLGRADLIDDPRFADMAARKENRVACCEQLAAAFASRTLAEWSSALDGFEGVWAPNANPDEVRHDPQVVANGYVQQVELADGPFTNVTSPVQFGENPARLRPAPQHGADTDEVLLASGYDMDRLLAMKIAGEVL</sequence>
<dbReference type="Pfam" id="PF02515">
    <property type="entry name" value="CoA_transf_3"/>
    <property type="match status" value="1"/>
</dbReference>
<protein>
    <submittedName>
        <fullName evidence="2">CoA transferase</fullName>
        <ecNumber evidence="2">2.8.3.-</ecNumber>
    </submittedName>
</protein>
<dbReference type="PANTHER" id="PTHR48228">
    <property type="entry name" value="SUCCINYL-COA--D-CITRAMALATE COA-TRANSFERASE"/>
    <property type="match status" value="1"/>
</dbReference>
<feature type="region of interest" description="Disordered" evidence="1">
    <location>
        <begin position="1"/>
        <end position="22"/>
    </location>
</feature>
<evidence type="ECO:0000256" key="1">
    <source>
        <dbReference type="SAM" id="MobiDB-lite"/>
    </source>
</evidence>
<organism evidence="2 3">
    <name type="scientific">Amycolatopsis rhabdoformis</name>
    <dbReference type="NCBI Taxonomy" id="1448059"/>
    <lineage>
        <taxon>Bacteria</taxon>
        <taxon>Bacillati</taxon>
        <taxon>Actinomycetota</taxon>
        <taxon>Actinomycetes</taxon>
        <taxon>Pseudonocardiales</taxon>
        <taxon>Pseudonocardiaceae</taxon>
        <taxon>Amycolatopsis</taxon>
    </lineage>
</organism>
<evidence type="ECO:0000313" key="2">
    <source>
        <dbReference type="EMBL" id="WSE32568.1"/>
    </source>
</evidence>
<reference evidence="2 3" key="1">
    <citation type="journal article" date="2015" name="Int. J. Syst. Evol. Microbiol.">
        <title>Amycolatopsis rhabdoformis sp. nov., an actinomycete isolated from a tropical forest soil.</title>
        <authorList>
            <person name="Souza W.R."/>
            <person name="Silva R.E."/>
            <person name="Goodfellow M."/>
            <person name="Busarakam K."/>
            <person name="Figueiro F.S."/>
            <person name="Ferreira D."/>
            <person name="Rodrigues-Filho E."/>
            <person name="Moraes L.A.B."/>
            <person name="Zucchi T.D."/>
        </authorList>
    </citation>
    <scope>NUCLEOTIDE SEQUENCE [LARGE SCALE GENOMIC DNA]</scope>
    <source>
        <strain evidence="2 3">NCIMB 14900</strain>
    </source>
</reference>
<keyword evidence="2" id="KW-0808">Transferase</keyword>
<dbReference type="InterPro" id="IPR003673">
    <property type="entry name" value="CoA-Trfase_fam_III"/>
</dbReference>
<dbReference type="Proteomes" id="UP001330812">
    <property type="component" value="Chromosome"/>
</dbReference>